<dbReference type="InParanoid" id="K3WAL4"/>
<keyword evidence="3" id="KW-1185">Reference proteome</keyword>
<name>K3WAL4_GLOUD</name>
<dbReference type="VEuPathDB" id="FungiDB:PYU1_G002003"/>
<reference evidence="3" key="1">
    <citation type="journal article" date="2010" name="Genome Biol.">
        <title>Genome sequence of the necrotrophic plant pathogen Pythium ultimum reveals original pathogenicity mechanisms and effector repertoire.</title>
        <authorList>
            <person name="Levesque C.A."/>
            <person name="Brouwer H."/>
            <person name="Cano L."/>
            <person name="Hamilton J.P."/>
            <person name="Holt C."/>
            <person name="Huitema E."/>
            <person name="Raffaele S."/>
            <person name="Robideau G.P."/>
            <person name="Thines M."/>
            <person name="Win J."/>
            <person name="Zerillo M.M."/>
            <person name="Beakes G.W."/>
            <person name="Boore J.L."/>
            <person name="Busam D."/>
            <person name="Dumas B."/>
            <person name="Ferriera S."/>
            <person name="Fuerstenberg S.I."/>
            <person name="Gachon C.M."/>
            <person name="Gaulin E."/>
            <person name="Govers F."/>
            <person name="Grenville-Briggs L."/>
            <person name="Horner N."/>
            <person name="Hostetler J."/>
            <person name="Jiang R.H."/>
            <person name="Johnson J."/>
            <person name="Krajaejun T."/>
            <person name="Lin H."/>
            <person name="Meijer H.J."/>
            <person name="Moore B."/>
            <person name="Morris P."/>
            <person name="Phuntmart V."/>
            <person name="Puiu D."/>
            <person name="Shetty J."/>
            <person name="Stajich J.E."/>
            <person name="Tripathy S."/>
            <person name="Wawra S."/>
            <person name="van West P."/>
            <person name="Whitty B.R."/>
            <person name="Coutinho P.M."/>
            <person name="Henrissat B."/>
            <person name="Martin F."/>
            <person name="Thomas P.D."/>
            <person name="Tyler B.M."/>
            <person name="De Vries R.P."/>
            <person name="Kamoun S."/>
            <person name="Yandell M."/>
            <person name="Tisserat N."/>
            <person name="Buell C.R."/>
        </authorList>
    </citation>
    <scope>NUCLEOTIDE SEQUENCE</scope>
    <source>
        <strain evidence="3">DAOM:BR144</strain>
    </source>
</reference>
<dbReference type="HOGENOM" id="CLU_1182191_0_0_1"/>
<sequence>MRGIVANVTSCIGGKEEKFAVHVAPLHAPKYFAYKSMRDFDALWTAMEELAADIKTRKQTTDDVSMFAKWMESFVDHYAFRAIVQQLRAQEKETISTLNVFLQVVLRRVSGLYVENTILRCGCCDVARKLALLMRNFLEFCPPVEQKTGSDSRKRQLSDVRPEAGGDMSKKQPLAPPLFPTRGAGDRSPKARKLSSMGEFCIPTVRKVGLDMPMGAPVVTRRRVFAEVDF</sequence>
<dbReference type="EnsemblProtists" id="PYU1_T002005">
    <property type="protein sequence ID" value="PYU1_T002005"/>
    <property type="gene ID" value="PYU1_G002003"/>
</dbReference>
<dbReference type="OMA" id="TGAVMNM"/>
<dbReference type="Proteomes" id="UP000019132">
    <property type="component" value="Unassembled WGS sequence"/>
</dbReference>
<reference evidence="3" key="2">
    <citation type="submission" date="2010-04" db="EMBL/GenBank/DDBJ databases">
        <authorList>
            <person name="Buell R."/>
            <person name="Hamilton J."/>
            <person name="Hostetler J."/>
        </authorList>
    </citation>
    <scope>NUCLEOTIDE SEQUENCE [LARGE SCALE GENOMIC DNA]</scope>
    <source>
        <strain evidence="3">DAOM:BR144</strain>
    </source>
</reference>
<dbReference type="eggNOG" id="ENOG502S58P">
    <property type="taxonomic scope" value="Eukaryota"/>
</dbReference>
<accession>K3WAL4</accession>
<evidence type="ECO:0000256" key="1">
    <source>
        <dbReference type="SAM" id="MobiDB-lite"/>
    </source>
</evidence>
<feature type="compositionally biased region" description="Basic and acidic residues" evidence="1">
    <location>
        <begin position="148"/>
        <end position="170"/>
    </location>
</feature>
<reference evidence="2" key="3">
    <citation type="submission" date="2015-02" db="UniProtKB">
        <authorList>
            <consortium name="EnsemblProtists"/>
        </authorList>
    </citation>
    <scope>IDENTIFICATION</scope>
    <source>
        <strain evidence="2">DAOM BR144</strain>
    </source>
</reference>
<evidence type="ECO:0000313" key="3">
    <source>
        <dbReference type="Proteomes" id="UP000019132"/>
    </source>
</evidence>
<feature type="region of interest" description="Disordered" evidence="1">
    <location>
        <begin position="145"/>
        <end position="192"/>
    </location>
</feature>
<proteinExistence type="predicted"/>
<organism evidence="2 3">
    <name type="scientific">Globisporangium ultimum (strain ATCC 200006 / CBS 805.95 / DAOM BR144)</name>
    <name type="common">Pythium ultimum</name>
    <dbReference type="NCBI Taxonomy" id="431595"/>
    <lineage>
        <taxon>Eukaryota</taxon>
        <taxon>Sar</taxon>
        <taxon>Stramenopiles</taxon>
        <taxon>Oomycota</taxon>
        <taxon>Peronosporomycetes</taxon>
        <taxon>Pythiales</taxon>
        <taxon>Pythiaceae</taxon>
        <taxon>Globisporangium</taxon>
    </lineage>
</organism>
<protein>
    <submittedName>
        <fullName evidence="2">Uncharacterized protein</fullName>
    </submittedName>
</protein>
<dbReference type="AlphaFoldDB" id="K3WAL4"/>
<dbReference type="EMBL" id="GL376634">
    <property type="status" value="NOT_ANNOTATED_CDS"/>
    <property type="molecule type" value="Genomic_DNA"/>
</dbReference>
<evidence type="ECO:0000313" key="2">
    <source>
        <dbReference type="EnsemblProtists" id="PYU1_T002005"/>
    </source>
</evidence>